<comment type="caution">
    <text evidence="1">The sequence shown here is derived from an EMBL/GenBank/DDBJ whole genome shotgun (WGS) entry which is preliminary data.</text>
</comment>
<proteinExistence type="predicted"/>
<dbReference type="AlphaFoldDB" id="A0A2T2WLE4"/>
<gene>
    <name evidence="1" type="ORF">C7B45_04630</name>
</gene>
<name>A0A2T2WLE4_9FIRM</name>
<organism evidence="1 2">
    <name type="scientific">Sulfobacillus acidophilus</name>
    <dbReference type="NCBI Taxonomy" id="53633"/>
    <lineage>
        <taxon>Bacteria</taxon>
        <taxon>Bacillati</taxon>
        <taxon>Bacillota</taxon>
        <taxon>Clostridia</taxon>
        <taxon>Eubacteriales</taxon>
        <taxon>Clostridiales Family XVII. Incertae Sedis</taxon>
        <taxon>Sulfobacillus</taxon>
    </lineage>
</organism>
<reference evidence="1 2" key="1">
    <citation type="journal article" date="2014" name="BMC Genomics">
        <title>Comparison of environmental and isolate Sulfobacillus genomes reveals diverse carbon, sulfur, nitrogen, and hydrogen metabolisms.</title>
        <authorList>
            <person name="Justice N.B."/>
            <person name="Norman A."/>
            <person name="Brown C.T."/>
            <person name="Singh A."/>
            <person name="Thomas B.C."/>
            <person name="Banfield J.F."/>
        </authorList>
    </citation>
    <scope>NUCLEOTIDE SEQUENCE [LARGE SCALE GENOMIC DNA]</scope>
    <source>
        <strain evidence="1">AMDSBA3</strain>
    </source>
</reference>
<protein>
    <submittedName>
        <fullName evidence="1">Uncharacterized protein</fullName>
    </submittedName>
</protein>
<dbReference type="EMBL" id="PXYV01000009">
    <property type="protein sequence ID" value="PSR23064.1"/>
    <property type="molecule type" value="Genomic_DNA"/>
</dbReference>
<dbReference type="Proteomes" id="UP000241848">
    <property type="component" value="Unassembled WGS sequence"/>
</dbReference>
<accession>A0A2T2WLE4</accession>
<evidence type="ECO:0000313" key="1">
    <source>
        <dbReference type="EMBL" id="PSR23064.1"/>
    </source>
</evidence>
<sequence length="90" mass="10112">MFRQILAGRIGRLVIMPKDRLLRFDADRMGAICEAKLVAVVIIIPDEATTFETAWAQDFSKSSQSFRSGLMAIARGRTKKHSRRAAFTIV</sequence>
<evidence type="ECO:0000313" key="2">
    <source>
        <dbReference type="Proteomes" id="UP000241848"/>
    </source>
</evidence>